<evidence type="ECO:0000313" key="7">
    <source>
        <dbReference type="EMBL" id="BDQ34839.1"/>
    </source>
</evidence>
<evidence type="ECO:0000256" key="2">
    <source>
        <dbReference type="ARBA" id="ARBA00022692"/>
    </source>
</evidence>
<evidence type="ECO:0000313" key="8">
    <source>
        <dbReference type="Proteomes" id="UP001061361"/>
    </source>
</evidence>
<protein>
    <recommendedName>
        <fullName evidence="6">Yip1 domain-containing protein</fullName>
    </recommendedName>
</protein>
<dbReference type="InterPro" id="IPR006977">
    <property type="entry name" value="Yip1_dom"/>
</dbReference>
<keyword evidence="3 5" id="KW-1133">Transmembrane helix</keyword>
<dbReference type="EMBL" id="AP026708">
    <property type="protein sequence ID" value="BDQ34839.1"/>
    <property type="molecule type" value="Genomic_DNA"/>
</dbReference>
<dbReference type="RefSeq" id="WP_264981728.1">
    <property type="nucleotide sequence ID" value="NZ_AP026708.1"/>
</dbReference>
<keyword evidence="2 5" id="KW-0812">Transmembrane</keyword>
<evidence type="ECO:0000256" key="5">
    <source>
        <dbReference type="SAM" id="Phobius"/>
    </source>
</evidence>
<comment type="subcellular location">
    <subcellularLocation>
        <location evidence="1">Membrane</location>
        <topology evidence="1">Multi-pass membrane protein</topology>
    </subcellularLocation>
</comment>
<dbReference type="Proteomes" id="UP001061361">
    <property type="component" value="Chromosome"/>
</dbReference>
<evidence type="ECO:0000256" key="1">
    <source>
        <dbReference type="ARBA" id="ARBA00004141"/>
    </source>
</evidence>
<feature type="transmembrane region" description="Helical" evidence="5">
    <location>
        <begin position="107"/>
        <end position="129"/>
    </location>
</feature>
<sequence>MEATTARTSTKLGIKEYFEIIFDVMRSPARHFERAAAETGSRRALLFLMISGIFYCSVSMTYFFENSLVMGVVMMANAVLMPAFAAVITFILLGMTGQGRVPFGRVFNIYAYASGAVMVVSWIPGLAIIMEPVRAVLVGIGLVKMLGIGKVKAGLMVILTGVLLLLFFWSAAPLVLELKSIVQ</sequence>
<name>A0ABN6RUS2_9BACT</name>
<evidence type="ECO:0000256" key="4">
    <source>
        <dbReference type="ARBA" id="ARBA00023136"/>
    </source>
</evidence>
<feature type="transmembrane region" description="Helical" evidence="5">
    <location>
        <begin position="70"/>
        <end position="95"/>
    </location>
</feature>
<gene>
    <name evidence="7" type="ORF">JCM14722_23810</name>
</gene>
<organism evidence="7 8">
    <name type="scientific">Pseudodesulfovibrio portus</name>
    <dbReference type="NCBI Taxonomy" id="231439"/>
    <lineage>
        <taxon>Bacteria</taxon>
        <taxon>Pseudomonadati</taxon>
        <taxon>Thermodesulfobacteriota</taxon>
        <taxon>Desulfovibrionia</taxon>
        <taxon>Desulfovibrionales</taxon>
        <taxon>Desulfovibrionaceae</taxon>
    </lineage>
</organism>
<evidence type="ECO:0000259" key="6">
    <source>
        <dbReference type="Pfam" id="PF04893"/>
    </source>
</evidence>
<reference evidence="7" key="1">
    <citation type="submission" date="2022-08" db="EMBL/GenBank/DDBJ databases">
        <title>Genome Sequence of the sulphate-reducing bacterium, Pseudodesulfovibrio portus JCM14722.</title>
        <authorList>
            <person name="Kondo R."/>
            <person name="Kataoka T."/>
        </authorList>
    </citation>
    <scope>NUCLEOTIDE SEQUENCE</scope>
    <source>
        <strain evidence="7">JCM 14722</strain>
    </source>
</reference>
<accession>A0ABN6RUS2</accession>
<proteinExistence type="predicted"/>
<dbReference type="Pfam" id="PF04893">
    <property type="entry name" value="Yip1"/>
    <property type="match status" value="1"/>
</dbReference>
<keyword evidence="8" id="KW-1185">Reference proteome</keyword>
<keyword evidence="4 5" id="KW-0472">Membrane</keyword>
<feature type="transmembrane region" description="Helical" evidence="5">
    <location>
        <begin position="153"/>
        <end position="176"/>
    </location>
</feature>
<evidence type="ECO:0000256" key="3">
    <source>
        <dbReference type="ARBA" id="ARBA00022989"/>
    </source>
</evidence>
<feature type="transmembrane region" description="Helical" evidence="5">
    <location>
        <begin position="44"/>
        <end position="64"/>
    </location>
</feature>
<feature type="domain" description="Yip1" evidence="6">
    <location>
        <begin position="22"/>
        <end position="170"/>
    </location>
</feature>